<evidence type="ECO:0000313" key="1">
    <source>
        <dbReference type="EMBL" id="KAA3486474.1"/>
    </source>
</evidence>
<reference evidence="2" key="1">
    <citation type="journal article" date="2019" name="Plant Biotechnol. J.">
        <title>Genome sequencing of the Australian wild diploid species Gossypium australe highlights disease resistance and delayed gland morphogenesis.</title>
        <authorList>
            <person name="Cai Y."/>
            <person name="Cai X."/>
            <person name="Wang Q."/>
            <person name="Wang P."/>
            <person name="Zhang Y."/>
            <person name="Cai C."/>
            <person name="Xu Y."/>
            <person name="Wang K."/>
            <person name="Zhou Z."/>
            <person name="Wang C."/>
            <person name="Geng S."/>
            <person name="Li B."/>
            <person name="Dong Q."/>
            <person name="Hou Y."/>
            <person name="Wang H."/>
            <person name="Ai P."/>
            <person name="Liu Z."/>
            <person name="Yi F."/>
            <person name="Sun M."/>
            <person name="An G."/>
            <person name="Cheng J."/>
            <person name="Zhang Y."/>
            <person name="Shi Q."/>
            <person name="Xie Y."/>
            <person name="Shi X."/>
            <person name="Chang Y."/>
            <person name="Huang F."/>
            <person name="Chen Y."/>
            <person name="Hong S."/>
            <person name="Mi L."/>
            <person name="Sun Q."/>
            <person name="Zhang L."/>
            <person name="Zhou B."/>
            <person name="Peng R."/>
            <person name="Zhang X."/>
            <person name="Liu F."/>
        </authorList>
    </citation>
    <scope>NUCLEOTIDE SEQUENCE [LARGE SCALE GENOMIC DNA]</scope>
    <source>
        <strain evidence="2">cv. PA1801</strain>
    </source>
</reference>
<evidence type="ECO:0000313" key="2">
    <source>
        <dbReference type="Proteomes" id="UP000325315"/>
    </source>
</evidence>
<gene>
    <name evidence="1" type="ORF">EPI10_030382</name>
</gene>
<dbReference type="PANTHER" id="PTHR32108:SF5">
    <property type="entry name" value="DYNACTIN SUBUNIT 1-LIKE"/>
    <property type="match status" value="1"/>
</dbReference>
<sequence>MNVYNKIYSKSITVGQPKTMTTNHQGPSSIPILLKTHATFISKVYHAGITGHSIENYTAFKKLIKRFIKMGIVRFDDPSGPSVAGNLLTSHSDRRVNAIIESRGKRTKTNVAEVKSLLKWVWKKMIDVGLIIQYLEVMLKRMSMAWKEEMFAPQRKDQWKNSTRSTTQW</sequence>
<comment type="caution">
    <text evidence="1">The sequence shown here is derived from an EMBL/GenBank/DDBJ whole genome shotgun (WGS) entry which is preliminary data.</text>
</comment>
<keyword evidence="2" id="KW-1185">Reference proteome</keyword>
<name>A0A5B6WZN7_9ROSI</name>
<proteinExistence type="predicted"/>
<dbReference type="PANTHER" id="PTHR32108">
    <property type="entry name" value="DNA-DIRECTED RNA POLYMERASE SUBUNIT ALPHA"/>
    <property type="match status" value="1"/>
</dbReference>
<protein>
    <submittedName>
        <fullName evidence="1">Uncharacterized protein</fullName>
    </submittedName>
</protein>
<dbReference type="AlphaFoldDB" id="A0A5B6WZN7"/>
<organism evidence="1 2">
    <name type="scientific">Gossypium australe</name>
    <dbReference type="NCBI Taxonomy" id="47621"/>
    <lineage>
        <taxon>Eukaryota</taxon>
        <taxon>Viridiplantae</taxon>
        <taxon>Streptophyta</taxon>
        <taxon>Embryophyta</taxon>
        <taxon>Tracheophyta</taxon>
        <taxon>Spermatophyta</taxon>
        <taxon>Magnoliopsida</taxon>
        <taxon>eudicotyledons</taxon>
        <taxon>Gunneridae</taxon>
        <taxon>Pentapetalae</taxon>
        <taxon>rosids</taxon>
        <taxon>malvids</taxon>
        <taxon>Malvales</taxon>
        <taxon>Malvaceae</taxon>
        <taxon>Malvoideae</taxon>
        <taxon>Gossypium</taxon>
    </lineage>
</organism>
<accession>A0A5B6WZN7</accession>
<dbReference type="Proteomes" id="UP000325315">
    <property type="component" value="Unassembled WGS sequence"/>
</dbReference>
<dbReference type="EMBL" id="SMMG02000001">
    <property type="protein sequence ID" value="KAA3486474.1"/>
    <property type="molecule type" value="Genomic_DNA"/>
</dbReference>